<evidence type="ECO:0000256" key="2">
    <source>
        <dbReference type="ARBA" id="ARBA00022679"/>
    </source>
</evidence>
<organism evidence="4 5">
    <name type="scientific">Saguinus oedipus</name>
    <name type="common">Cotton-top tamarin</name>
    <name type="synonym">Oedipomidas oedipus</name>
    <dbReference type="NCBI Taxonomy" id="9490"/>
    <lineage>
        <taxon>Eukaryota</taxon>
        <taxon>Metazoa</taxon>
        <taxon>Chordata</taxon>
        <taxon>Craniata</taxon>
        <taxon>Vertebrata</taxon>
        <taxon>Euteleostomi</taxon>
        <taxon>Mammalia</taxon>
        <taxon>Eutheria</taxon>
        <taxon>Euarchontoglires</taxon>
        <taxon>Primates</taxon>
        <taxon>Haplorrhini</taxon>
        <taxon>Platyrrhini</taxon>
        <taxon>Cebidae</taxon>
        <taxon>Callitrichinae</taxon>
        <taxon>Saguinus</taxon>
    </lineage>
</organism>
<dbReference type="PANTHER" id="PTHR43015">
    <property type="entry name" value="D-RIBITOL-5-PHOSPHATE CYTIDYLYLTRANSFERASE"/>
    <property type="match status" value="1"/>
</dbReference>
<evidence type="ECO:0000313" key="4">
    <source>
        <dbReference type="EMBL" id="KAK2096254.1"/>
    </source>
</evidence>
<comment type="similarity">
    <text evidence="1">Belongs to the IspD/TarI cytidylyltransferase family. IspD subfamily.</text>
</comment>
<evidence type="ECO:0000256" key="1">
    <source>
        <dbReference type="ARBA" id="ARBA00009789"/>
    </source>
</evidence>
<protein>
    <recommendedName>
        <fullName evidence="6">2-C-methyl-D-erythritol 4-phosphate cytidylyltransferase-like protein</fullName>
    </recommendedName>
</protein>
<keyword evidence="2" id="KW-0808">Transferase</keyword>
<proteinExistence type="inferred from homology"/>
<evidence type="ECO:0008006" key="6">
    <source>
        <dbReference type="Google" id="ProtNLM"/>
    </source>
</evidence>
<dbReference type="InterPro" id="IPR034683">
    <property type="entry name" value="IspD/TarI"/>
</dbReference>
<dbReference type="SUPFAM" id="SSF53448">
    <property type="entry name" value="Nucleotide-diphospho-sugar transferases"/>
    <property type="match status" value="1"/>
</dbReference>
<gene>
    <name evidence="4" type="ORF">P7K49_025288</name>
</gene>
<dbReference type="Pfam" id="PF01128">
    <property type="entry name" value="IspD"/>
    <property type="match status" value="1"/>
</dbReference>
<evidence type="ECO:0000256" key="3">
    <source>
        <dbReference type="ARBA" id="ARBA00022695"/>
    </source>
</evidence>
<dbReference type="InterPro" id="IPR018294">
    <property type="entry name" value="ISPD_synthase_CS"/>
</dbReference>
<dbReference type="PANTHER" id="PTHR43015:SF1">
    <property type="entry name" value="D-RIBITOL-5-PHOSPHATE CYTIDYLYLTRANSFERASE"/>
    <property type="match status" value="1"/>
</dbReference>
<dbReference type="InterPro" id="IPR029044">
    <property type="entry name" value="Nucleotide-diphossugar_trans"/>
</dbReference>
<reference evidence="4 5" key="1">
    <citation type="submission" date="2023-05" db="EMBL/GenBank/DDBJ databases">
        <title>B98-5 Cell Line De Novo Hybrid Assembly: An Optical Mapping Approach.</title>
        <authorList>
            <person name="Kananen K."/>
            <person name="Auerbach J.A."/>
            <person name="Kautto E."/>
            <person name="Blachly J.S."/>
        </authorList>
    </citation>
    <scope>NUCLEOTIDE SEQUENCE [LARGE SCALE GENOMIC DNA]</scope>
    <source>
        <strain evidence="4">B95-8</strain>
        <tissue evidence="4">Cell line</tissue>
    </source>
</reference>
<name>A0ABQ9UGP6_SAGOE</name>
<dbReference type="EMBL" id="JASSZA010000012">
    <property type="protein sequence ID" value="KAK2096254.1"/>
    <property type="molecule type" value="Genomic_DNA"/>
</dbReference>
<dbReference type="PROSITE" id="PS01295">
    <property type="entry name" value="ISPD"/>
    <property type="match status" value="1"/>
</dbReference>
<dbReference type="Proteomes" id="UP001266305">
    <property type="component" value="Unassembled WGS sequence"/>
</dbReference>
<keyword evidence="3" id="KW-0548">Nucleotidyltransferase</keyword>
<sequence length="203" mass="23246">MTLDVRLRKIIEKCANSLFLENTLKPSFRLFSYSAYRLVFWIKDIVVVVTGKNMEVMKSIIEKYQHKRISLVEAGVTRHRSIFNGLKALAEDQLNCKLSKPEIVIIHDAVRPFVEEDILLKVVTAAKEHGEVPRILLRFDNSQKQASPTNDEIEDESEENKISLGAIVMIRIKDDEGIEIERNTVKNVRITGLPGPDWIVHEP</sequence>
<accession>A0ABQ9UGP6</accession>
<keyword evidence="5" id="KW-1185">Reference proteome</keyword>
<comment type="caution">
    <text evidence="4">The sequence shown here is derived from an EMBL/GenBank/DDBJ whole genome shotgun (WGS) entry which is preliminary data.</text>
</comment>
<dbReference type="Gene3D" id="3.90.550.10">
    <property type="entry name" value="Spore Coat Polysaccharide Biosynthesis Protein SpsA, Chain A"/>
    <property type="match status" value="1"/>
</dbReference>
<evidence type="ECO:0000313" key="5">
    <source>
        <dbReference type="Proteomes" id="UP001266305"/>
    </source>
</evidence>